<proteinExistence type="inferred from homology"/>
<keyword evidence="9" id="KW-1185">Reference proteome</keyword>
<evidence type="ECO:0000256" key="2">
    <source>
        <dbReference type="ARBA" id="ARBA00022670"/>
    </source>
</evidence>
<feature type="chain" id="PRO_5038950817" evidence="5">
    <location>
        <begin position="29"/>
        <end position="379"/>
    </location>
</feature>
<feature type="domain" description="SH3b" evidence="6">
    <location>
        <begin position="104"/>
        <end position="168"/>
    </location>
</feature>
<dbReference type="PROSITE" id="PS51935">
    <property type="entry name" value="NLPC_P60"/>
    <property type="match status" value="1"/>
</dbReference>
<dbReference type="PANTHER" id="PTHR47053:SF1">
    <property type="entry name" value="MUREIN DD-ENDOPEPTIDASE MEPH-RELATED"/>
    <property type="match status" value="1"/>
</dbReference>
<dbReference type="Pfam" id="PF00877">
    <property type="entry name" value="NLPC_P60"/>
    <property type="match status" value="1"/>
</dbReference>
<comment type="similarity">
    <text evidence="1">Belongs to the peptidase C40 family.</text>
</comment>
<feature type="signal peptide" evidence="5">
    <location>
        <begin position="1"/>
        <end position="28"/>
    </location>
</feature>
<dbReference type="OrthoDB" id="9808890at2"/>
<dbReference type="RefSeq" id="WP_123608824.1">
    <property type="nucleotide sequence ID" value="NZ_RJVG01000003.1"/>
</dbReference>
<dbReference type="InterPro" id="IPR003646">
    <property type="entry name" value="SH3-like_bac-type"/>
</dbReference>
<reference evidence="8 9" key="1">
    <citation type="submission" date="2018-11" db="EMBL/GenBank/DDBJ databases">
        <title>Genomic Encyclopedia of Type Strains, Phase IV (KMG-IV): sequencing the most valuable type-strain genomes for metagenomic binning, comparative biology and taxonomic classification.</title>
        <authorList>
            <person name="Goeker M."/>
        </authorList>
    </citation>
    <scope>NUCLEOTIDE SEQUENCE [LARGE SCALE GENOMIC DNA]</scope>
    <source>
        <strain evidence="8 9">DSM 26537</strain>
    </source>
</reference>
<evidence type="ECO:0000259" key="6">
    <source>
        <dbReference type="PROSITE" id="PS51781"/>
    </source>
</evidence>
<dbReference type="Gene3D" id="3.90.1720.10">
    <property type="entry name" value="endopeptidase domain like (from Nostoc punctiforme)"/>
    <property type="match status" value="1"/>
</dbReference>
<keyword evidence="2" id="KW-0645">Protease</keyword>
<protein>
    <submittedName>
        <fullName evidence="8">SH3 domain-containing protein</fullName>
    </submittedName>
</protein>
<comment type="caution">
    <text evidence="8">The sequence shown here is derived from an EMBL/GenBank/DDBJ whole genome shotgun (WGS) entry which is preliminary data.</text>
</comment>
<evidence type="ECO:0000256" key="5">
    <source>
        <dbReference type="SAM" id="SignalP"/>
    </source>
</evidence>
<accession>A0A3N1XRU7</accession>
<dbReference type="Pfam" id="PF08239">
    <property type="entry name" value="SH3_3"/>
    <property type="match status" value="2"/>
</dbReference>
<evidence type="ECO:0000313" key="8">
    <source>
        <dbReference type="EMBL" id="ROR29384.1"/>
    </source>
</evidence>
<dbReference type="AlphaFoldDB" id="A0A3N1XRU7"/>
<evidence type="ECO:0000256" key="1">
    <source>
        <dbReference type="ARBA" id="ARBA00007074"/>
    </source>
</evidence>
<sequence>MNKNLVKVSTLCLAGTALLTASQLKTIAASFTVEKPVAGISLSLDSFYNTTTVGNMSVVKLNMASTEATVVMADDTLSPEEEPVMEEPETSDEAEIEKAIKKYENIGIATVDNYLNIRKKPGEDEKIIGKLPKNAGATIYDIDKNGWAKIKSGKVTGYVMSSFLTTGKEAEELAKKVGVKTATVNTTTLKVREKPSTDSTCITLIPIEEELEVIKTEDEWVKVVVDNDKGWVSKEFVDISYDLKKAVPNEELGASSGVSSTRANMVAFAKQYLGNRYVWGGTSLTNGTDCSGFTMSIYSHFGIGISRTSRAQATNGTTISSSQARPGDLIFYSNGGGINHVAMCIGNGQVIHASNPRSGIKISNMYYRTPVKAVRILND</sequence>
<dbReference type="InterPro" id="IPR000064">
    <property type="entry name" value="NLP_P60_dom"/>
</dbReference>
<gene>
    <name evidence="8" type="ORF">EDD66_103322</name>
</gene>
<keyword evidence="4" id="KW-0788">Thiol protease</keyword>
<dbReference type="InterPro" id="IPR051202">
    <property type="entry name" value="Peptidase_C40"/>
</dbReference>
<dbReference type="SMART" id="SM00287">
    <property type="entry name" value="SH3b"/>
    <property type="match status" value="2"/>
</dbReference>
<evidence type="ECO:0000256" key="3">
    <source>
        <dbReference type="ARBA" id="ARBA00022801"/>
    </source>
</evidence>
<dbReference type="GO" id="GO:0008234">
    <property type="term" value="F:cysteine-type peptidase activity"/>
    <property type="evidence" value="ECO:0007669"/>
    <property type="project" value="UniProtKB-KW"/>
</dbReference>
<dbReference type="GO" id="GO:0006508">
    <property type="term" value="P:proteolysis"/>
    <property type="evidence" value="ECO:0007669"/>
    <property type="project" value="UniProtKB-KW"/>
</dbReference>
<name>A0A3N1XRU7_9FIRM</name>
<dbReference type="PROSITE" id="PS51781">
    <property type="entry name" value="SH3B"/>
    <property type="match status" value="1"/>
</dbReference>
<dbReference type="SUPFAM" id="SSF54001">
    <property type="entry name" value="Cysteine proteinases"/>
    <property type="match status" value="1"/>
</dbReference>
<evidence type="ECO:0000256" key="4">
    <source>
        <dbReference type="ARBA" id="ARBA00022807"/>
    </source>
</evidence>
<keyword evidence="3" id="KW-0378">Hydrolase</keyword>
<dbReference type="EMBL" id="RJVG01000003">
    <property type="protein sequence ID" value="ROR29384.1"/>
    <property type="molecule type" value="Genomic_DNA"/>
</dbReference>
<keyword evidence="5" id="KW-0732">Signal</keyword>
<dbReference type="Proteomes" id="UP000273083">
    <property type="component" value="Unassembled WGS sequence"/>
</dbReference>
<dbReference type="InterPro" id="IPR038765">
    <property type="entry name" value="Papain-like_cys_pep_sf"/>
</dbReference>
<dbReference type="PANTHER" id="PTHR47053">
    <property type="entry name" value="MUREIN DD-ENDOPEPTIDASE MEPH-RELATED"/>
    <property type="match status" value="1"/>
</dbReference>
<evidence type="ECO:0000313" key="9">
    <source>
        <dbReference type="Proteomes" id="UP000273083"/>
    </source>
</evidence>
<feature type="domain" description="NlpC/P60" evidence="7">
    <location>
        <begin position="259"/>
        <end position="379"/>
    </location>
</feature>
<organism evidence="8 9">
    <name type="scientific">Mobilisporobacter senegalensis</name>
    <dbReference type="NCBI Taxonomy" id="1329262"/>
    <lineage>
        <taxon>Bacteria</taxon>
        <taxon>Bacillati</taxon>
        <taxon>Bacillota</taxon>
        <taxon>Clostridia</taxon>
        <taxon>Lachnospirales</taxon>
        <taxon>Lachnospiraceae</taxon>
        <taxon>Mobilisporobacter</taxon>
    </lineage>
</organism>
<evidence type="ECO:0000259" key="7">
    <source>
        <dbReference type="PROSITE" id="PS51935"/>
    </source>
</evidence>
<dbReference type="Gene3D" id="2.30.30.40">
    <property type="entry name" value="SH3 Domains"/>
    <property type="match status" value="2"/>
</dbReference>